<dbReference type="Pfam" id="PF01551">
    <property type="entry name" value="Peptidase_M23"/>
    <property type="match status" value="1"/>
</dbReference>
<feature type="domain" description="LysM" evidence="1">
    <location>
        <begin position="39"/>
        <end position="83"/>
    </location>
</feature>
<dbReference type="Proteomes" id="UP001293791">
    <property type="component" value="Unassembled WGS sequence"/>
</dbReference>
<dbReference type="SUPFAM" id="SSF51261">
    <property type="entry name" value="Duplicated hybrid motif"/>
    <property type="match status" value="1"/>
</dbReference>
<dbReference type="PROSITE" id="PS51257">
    <property type="entry name" value="PROKAR_LIPOPROTEIN"/>
    <property type="match status" value="1"/>
</dbReference>
<reference evidence="2 3" key="1">
    <citation type="submission" date="2023-02" db="EMBL/GenBank/DDBJ databases">
        <title>Host association and intracellularity evolved multiple times independently in the Rickettsiales.</title>
        <authorList>
            <person name="Castelli M."/>
            <person name="Nardi T."/>
            <person name="Gammuto L."/>
            <person name="Bellinzona G."/>
            <person name="Sabaneyeva E."/>
            <person name="Potekhin A."/>
            <person name="Serra V."/>
            <person name="Petroni G."/>
            <person name="Sassera D."/>
        </authorList>
    </citation>
    <scope>NUCLEOTIDE SEQUENCE [LARGE SCALE GENOMIC DNA]</scope>
    <source>
        <strain evidence="2 3">BOD18</strain>
    </source>
</reference>
<name>A0ABU5L9T1_9RICK</name>
<dbReference type="InterPro" id="IPR011055">
    <property type="entry name" value="Dup_hybrid_motif"/>
</dbReference>
<dbReference type="RefSeq" id="WP_322498094.1">
    <property type="nucleotide sequence ID" value="NZ_JARGYT010000079.1"/>
</dbReference>
<dbReference type="CDD" id="cd12797">
    <property type="entry name" value="M23_peptidase"/>
    <property type="match status" value="1"/>
</dbReference>
<dbReference type="InterPro" id="IPR050570">
    <property type="entry name" value="Cell_wall_metabolism_enzyme"/>
</dbReference>
<accession>A0ABU5L9T1</accession>
<organism evidence="2 3">
    <name type="scientific">Candidatus Cyrtobacter comes</name>
    <dbReference type="NCBI Taxonomy" id="675776"/>
    <lineage>
        <taxon>Bacteria</taxon>
        <taxon>Pseudomonadati</taxon>
        <taxon>Pseudomonadota</taxon>
        <taxon>Alphaproteobacteria</taxon>
        <taxon>Rickettsiales</taxon>
        <taxon>Candidatus Midichloriaceae</taxon>
        <taxon>Candidatus Cyrtobacter</taxon>
    </lineage>
</organism>
<dbReference type="PROSITE" id="PS51782">
    <property type="entry name" value="LYSM"/>
    <property type="match status" value="1"/>
</dbReference>
<dbReference type="PANTHER" id="PTHR21666:SF270">
    <property type="entry name" value="MUREIN HYDROLASE ACTIVATOR ENVC"/>
    <property type="match status" value="1"/>
</dbReference>
<protein>
    <submittedName>
        <fullName evidence="2">M23 family metallopeptidase domain protein</fullName>
    </submittedName>
</protein>
<dbReference type="InterPro" id="IPR016047">
    <property type="entry name" value="M23ase_b-sheet_dom"/>
</dbReference>
<evidence type="ECO:0000313" key="2">
    <source>
        <dbReference type="EMBL" id="MDZ5762640.1"/>
    </source>
</evidence>
<sequence length="268" mass="29878">MRYFLIFVTTLLLSSCYDKTPAQIENRASYFYAKDKTVKFVKVSSDISISELAVIYGVSPDEISKLNMISKNAVVKAGYVIEIPINNKGADDNGVLNSDFKVENQDNIKEFSISDYQSRDEHLKKEESYSTNENLKNFQTSYPLNNPKFIWPVFGRVISRYGDTGNSFNDGINIKISEGTNVLAMTDGDVIYAGMEPKVYGNLIILRHSNSLLSAYGHNKELLVSLGDKVKKGTVIAISGKSGYVDSPQVYFSIKKGKTTVDPEKNID</sequence>
<evidence type="ECO:0000313" key="3">
    <source>
        <dbReference type="Proteomes" id="UP001293791"/>
    </source>
</evidence>
<keyword evidence="3" id="KW-1185">Reference proteome</keyword>
<dbReference type="EMBL" id="JARGYT010000079">
    <property type="protein sequence ID" value="MDZ5762640.1"/>
    <property type="molecule type" value="Genomic_DNA"/>
</dbReference>
<dbReference type="Gene3D" id="2.70.70.10">
    <property type="entry name" value="Glucose Permease (Domain IIA)"/>
    <property type="match status" value="1"/>
</dbReference>
<evidence type="ECO:0000259" key="1">
    <source>
        <dbReference type="PROSITE" id="PS51782"/>
    </source>
</evidence>
<dbReference type="InterPro" id="IPR018392">
    <property type="entry name" value="LysM"/>
</dbReference>
<dbReference type="PANTHER" id="PTHR21666">
    <property type="entry name" value="PEPTIDASE-RELATED"/>
    <property type="match status" value="1"/>
</dbReference>
<comment type="caution">
    <text evidence="2">The sequence shown here is derived from an EMBL/GenBank/DDBJ whole genome shotgun (WGS) entry which is preliminary data.</text>
</comment>
<gene>
    <name evidence="2" type="ORF">Cyrtocomes_01031</name>
</gene>
<proteinExistence type="predicted"/>